<dbReference type="AlphaFoldDB" id="A0ABC8SKN7"/>
<dbReference type="InterPro" id="IPR052408">
    <property type="entry name" value="Exonuclease_MUT-7-like"/>
</dbReference>
<accession>A0ABC8SKN7</accession>
<keyword evidence="1" id="KW-1133">Transmembrane helix</keyword>
<keyword evidence="1" id="KW-0812">Transmembrane</keyword>
<organism evidence="2 3">
    <name type="scientific">Ilex paraguariensis</name>
    <name type="common">yerba mate</name>
    <dbReference type="NCBI Taxonomy" id="185542"/>
    <lineage>
        <taxon>Eukaryota</taxon>
        <taxon>Viridiplantae</taxon>
        <taxon>Streptophyta</taxon>
        <taxon>Embryophyta</taxon>
        <taxon>Tracheophyta</taxon>
        <taxon>Spermatophyta</taxon>
        <taxon>Magnoliopsida</taxon>
        <taxon>eudicotyledons</taxon>
        <taxon>Gunneridae</taxon>
        <taxon>Pentapetalae</taxon>
        <taxon>asterids</taxon>
        <taxon>campanulids</taxon>
        <taxon>Aquifoliales</taxon>
        <taxon>Aquifoliaceae</taxon>
        <taxon>Ilex</taxon>
    </lineage>
</organism>
<feature type="transmembrane region" description="Helical" evidence="1">
    <location>
        <begin position="357"/>
        <end position="377"/>
    </location>
</feature>
<gene>
    <name evidence="2" type="ORF">ILEXP_LOCUS26313</name>
</gene>
<proteinExistence type="predicted"/>
<name>A0ABC8SKN7_9AQUA</name>
<evidence type="ECO:0000313" key="3">
    <source>
        <dbReference type="Proteomes" id="UP001642360"/>
    </source>
</evidence>
<dbReference type="Proteomes" id="UP001642360">
    <property type="component" value="Unassembled WGS sequence"/>
</dbReference>
<comment type="caution">
    <text evidence="2">The sequence shown here is derived from an EMBL/GenBank/DDBJ whole genome shotgun (WGS) entry which is preliminary data.</text>
</comment>
<evidence type="ECO:0000313" key="2">
    <source>
        <dbReference type="EMBL" id="CAK9157743.1"/>
    </source>
</evidence>
<dbReference type="EMBL" id="CAUOFW020003058">
    <property type="protein sequence ID" value="CAK9157743.1"/>
    <property type="molecule type" value="Genomic_DNA"/>
</dbReference>
<reference evidence="2 3" key="1">
    <citation type="submission" date="2024-02" db="EMBL/GenBank/DDBJ databases">
        <authorList>
            <person name="Vignale AGUSTIN F."/>
            <person name="Sosa J E."/>
            <person name="Modenutti C."/>
        </authorList>
    </citation>
    <scope>NUCLEOTIDE SEQUENCE [LARGE SCALE GENOMIC DNA]</scope>
</reference>
<dbReference type="PANTHER" id="PTHR47765">
    <property type="entry name" value="3'-5' EXONUCLEASE DOMAIN-CONTAINING PROTEIN"/>
    <property type="match status" value="1"/>
</dbReference>
<protein>
    <submittedName>
        <fullName evidence="2">Uncharacterized protein</fullName>
    </submittedName>
</protein>
<evidence type="ECO:0000256" key="1">
    <source>
        <dbReference type="SAM" id="Phobius"/>
    </source>
</evidence>
<dbReference type="PANTHER" id="PTHR47765:SF2">
    <property type="entry name" value="EXONUCLEASE MUT-7 HOMOLOG"/>
    <property type="match status" value="1"/>
</dbReference>
<keyword evidence="3" id="KW-1185">Reference proteome</keyword>
<sequence length="414" mass="47856">MFTPFWFPLVHLSHEASDKRAAKQLSDGIKFLRVLSFSTMGLDARVFELSNKYKTHRAWAISMHTFSDLSRVSPLVFLYLLRECYAYGTCKATRKFRSLQQQIHQVLYNAPQPGPAVFVARCLYILPIFESYCEGFSHLILSALCRFLKRGTTPEEDLFEAKILAVQLFLGIVGGSILHDERILIKILEVFDVGLVNIEKVMCNSDVKNGNIEKVMCNSDVKNSSSLDASKAFIEQYIFVLLESQSYMTAVTLLEHFSIRESGESFLLIMMESKQYRAAEKWATFMGRPILCVLVQEYIDRNLLKHAYEIIKKNNLRKEFPEVYHKGKESSLKKLAEKGCWGVAEARTNSDRQLLEYLVGIFLYEQLLTFFHFFVYLEYAFYILMLSPWRFADQVFGVNEILLFLNSLLNLDLV</sequence>
<keyword evidence="1" id="KW-0472">Membrane</keyword>